<gene>
    <name evidence="1" type="ORF">GCM10009545_41900</name>
    <name evidence="2" type="ORF">GCM10011581_48410</name>
</gene>
<comment type="caution">
    <text evidence="2">The sequence shown here is derived from an EMBL/GenBank/DDBJ whole genome shotgun (WGS) entry which is preliminary data.</text>
</comment>
<dbReference type="AlphaFoldDB" id="A0A917K9D8"/>
<dbReference type="Proteomes" id="UP000597989">
    <property type="component" value="Unassembled WGS sequence"/>
</dbReference>
<dbReference type="Proteomes" id="UP001500220">
    <property type="component" value="Unassembled WGS sequence"/>
</dbReference>
<evidence type="ECO:0000313" key="4">
    <source>
        <dbReference type="Proteomes" id="UP001500220"/>
    </source>
</evidence>
<reference evidence="1" key="5">
    <citation type="submission" date="2023-12" db="EMBL/GenBank/DDBJ databases">
        <authorList>
            <person name="Sun Q."/>
            <person name="Inoue M."/>
        </authorList>
    </citation>
    <scope>NUCLEOTIDE SEQUENCE</scope>
    <source>
        <strain evidence="1">JCM 10664</strain>
    </source>
</reference>
<protein>
    <submittedName>
        <fullName evidence="2">Uncharacterized protein</fullName>
    </submittedName>
</protein>
<reference evidence="2 3" key="2">
    <citation type="journal article" date="2014" name="Int. J. Syst. Evol. Microbiol.">
        <title>Complete genome sequence of Corynebacterium casei LMG S-19264T (=DSM 44701T), isolated from a smear-ripened cheese.</title>
        <authorList>
            <consortium name="US DOE Joint Genome Institute (JGI-PGF)"/>
            <person name="Walter F."/>
            <person name="Albersmeier A."/>
            <person name="Kalinowski J."/>
            <person name="Ruckert C."/>
        </authorList>
    </citation>
    <scope>NUCLEOTIDE SEQUENCE [LARGE SCALE GENOMIC DNA]</scope>
    <source>
        <strain evidence="2 3">CGMCC 4.7206</strain>
    </source>
</reference>
<reference evidence="1" key="1">
    <citation type="journal article" date="2014" name="Int. J. Syst. Evol. Microbiol.">
        <title>Complete genome of a new Firmicutes species belonging to the dominant human colonic microbiota ('Ruminococcus bicirculans') reveals two chromosomes and a selective capacity to utilize plant glucans.</title>
        <authorList>
            <consortium name="NISC Comparative Sequencing Program"/>
            <person name="Wegmann U."/>
            <person name="Louis P."/>
            <person name="Goesmann A."/>
            <person name="Henrissat B."/>
            <person name="Duncan S.H."/>
            <person name="Flint H.J."/>
        </authorList>
    </citation>
    <scope>NUCLEOTIDE SEQUENCE</scope>
    <source>
        <strain evidence="1">JCM 10664</strain>
    </source>
</reference>
<dbReference type="EMBL" id="BMMT01000025">
    <property type="protein sequence ID" value="GGJ05644.1"/>
    <property type="molecule type" value="Genomic_DNA"/>
</dbReference>
<reference evidence="4" key="3">
    <citation type="journal article" date="2019" name="Int. J. Syst. Evol. Microbiol.">
        <title>The Global Catalogue of Microorganisms (GCM) 10K type strain sequencing project: providing services to taxonomists for standard genome sequencing and annotation.</title>
        <authorList>
            <consortium name="The Broad Institute Genomics Platform"/>
            <consortium name="The Broad Institute Genome Sequencing Center for Infectious Disease"/>
            <person name="Wu L."/>
            <person name="Ma J."/>
        </authorList>
    </citation>
    <scope>NUCLEOTIDE SEQUENCE [LARGE SCALE GENOMIC DNA]</scope>
    <source>
        <strain evidence="4">JCM 10664</strain>
    </source>
</reference>
<keyword evidence="4" id="KW-1185">Reference proteome</keyword>
<dbReference type="EMBL" id="BAAAHC010000018">
    <property type="protein sequence ID" value="GAA0534948.1"/>
    <property type="molecule type" value="Genomic_DNA"/>
</dbReference>
<sequence length="70" mass="7479">MVANIVLGLVVIASVAVWASLYYPSPEWPRVALGPGGSSRTLPRHGSAAPCTPRPQVPYQDAIEGFCDER</sequence>
<reference evidence="2" key="4">
    <citation type="submission" date="2020-09" db="EMBL/GenBank/DDBJ databases">
        <authorList>
            <person name="Sun Q."/>
            <person name="Zhou Y."/>
        </authorList>
    </citation>
    <scope>NUCLEOTIDE SEQUENCE</scope>
    <source>
        <strain evidence="2">CGMCC 4.7206</strain>
    </source>
</reference>
<evidence type="ECO:0000313" key="1">
    <source>
        <dbReference type="EMBL" id="GAA0534948.1"/>
    </source>
</evidence>
<name>A0A917K9D8_9PSEU</name>
<proteinExistence type="predicted"/>
<evidence type="ECO:0000313" key="3">
    <source>
        <dbReference type="Proteomes" id="UP000597989"/>
    </source>
</evidence>
<organism evidence="2 3">
    <name type="scientific">Saccharopolyspora thermophila</name>
    <dbReference type="NCBI Taxonomy" id="89367"/>
    <lineage>
        <taxon>Bacteria</taxon>
        <taxon>Bacillati</taxon>
        <taxon>Actinomycetota</taxon>
        <taxon>Actinomycetes</taxon>
        <taxon>Pseudonocardiales</taxon>
        <taxon>Pseudonocardiaceae</taxon>
        <taxon>Saccharopolyspora</taxon>
    </lineage>
</organism>
<accession>A0A917K9D8</accession>
<evidence type="ECO:0000313" key="2">
    <source>
        <dbReference type="EMBL" id="GGJ05644.1"/>
    </source>
</evidence>